<dbReference type="Proteomes" id="UP001623330">
    <property type="component" value="Unassembled WGS sequence"/>
</dbReference>
<keyword evidence="4" id="KW-1185">Reference proteome</keyword>
<feature type="transmembrane region" description="Helical" evidence="1">
    <location>
        <begin position="99"/>
        <end position="117"/>
    </location>
</feature>
<name>A0ABR4NVE7_9SACH</name>
<protein>
    <recommendedName>
        <fullName evidence="2">DUF1746 domain-containing protein</fullName>
    </recommendedName>
</protein>
<dbReference type="EMBL" id="JBEVYD010000005">
    <property type="protein sequence ID" value="KAL3232692.1"/>
    <property type="molecule type" value="Genomic_DNA"/>
</dbReference>
<keyword evidence="1" id="KW-0812">Transmembrane</keyword>
<gene>
    <name evidence="3" type="ORF">RNJ44_04608</name>
</gene>
<reference evidence="3 4" key="1">
    <citation type="submission" date="2024-05" db="EMBL/GenBank/DDBJ databases">
        <title>Long read based assembly of the Candida bracarensis genome reveals expanded adhesin content.</title>
        <authorList>
            <person name="Marcet-Houben M."/>
            <person name="Ksiezopolska E."/>
            <person name="Gabaldon T."/>
        </authorList>
    </citation>
    <scope>NUCLEOTIDE SEQUENCE [LARGE SCALE GENOMIC DNA]</scope>
    <source>
        <strain evidence="3 4">CBM6</strain>
    </source>
</reference>
<feature type="transmembrane region" description="Helical" evidence="1">
    <location>
        <begin position="44"/>
        <end position="65"/>
    </location>
</feature>
<accession>A0ABR4NVE7</accession>
<proteinExistence type="predicted"/>
<dbReference type="InterPro" id="IPR013715">
    <property type="entry name" value="DUF1746"/>
</dbReference>
<comment type="caution">
    <text evidence="3">The sequence shown here is derived from an EMBL/GenBank/DDBJ whole genome shotgun (WGS) entry which is preliminary data.</text>
</comment>
<evidence type="ECO:0000259" key="2">
    <source>
        <dbReference type="Pfam" id="PF08508"/>
    </source>
</evidence>
<dbReference type="Pfam" id="PF08508">
    <property type="entry name" value="DUF1746"/>
    <property type="match status" value="1"/>
</dbReference>
<organism evidence="3 4">
    <name type="scientific">Nakaseomyces bracarensis</name>
    <dbReference type="NCBI Taxonomy" id="273131"/>
    <lineage>
        <taxon>Eukaryota</taxon>
        <taxon>Fungi</taxon>
        <taxon>Dikarya</taxon>
        <taxon>Ascomycota</taxon>
        <taxon>Saccharomycotina</taxon>
        <taxon>Saccharomycetes</taxon>
        <taxon>Saccharomycetales</taxon>
        <taxon>Saccharomycetaceae</taxon>
        <taxon>Nakaseomyces</taxon>
    </lineage>
</organism>
<evidence type="ECO:0000313" key="3">
    <source>
        <dbReference type="EMBL" id="KAL3232692.1"/>
    </source>
</evidence>
<evidence type="ECO:0000256" key="1">
    <source>
        <dbReference type="SAM" id="Phobius"/>
    </source>
</evidence>
<keyword evidence="1" id="KW-1133">Transmembrane helix</keyword>
<evidence type="ECO:0000313" key="4">
    <source>
        <dbReference type="Proteomes" id="UP001623330"/>
    </source>
</evidence>
<keyword evidence="1" id="KW-0472">Membrane</keyword>
<sequence length="243" mass="28362">MGIVATPLEVDNETKGRAVMDQIQMVCYVVIYIRFVRDRSMFNVFLVLLCLLLSGFLNSLLVSYLRKQLRTMEEADPNEEEEILQTEVIRNILVKSIRYFQGLLLMQCMFCIMYHGFKGSALFRYINDDSDEQEPPYYFRYGYFIMNLIGEETPYMKSRWKLLLIDLGVLILQLAAITRCLEPELDNIKLIIPELRTFDRGITSILRLNTFKTTTREEVITLCTCQAPDQCHHSEETTDYGSI</sequence>
<feature type="domain" description="DUF1746" evidence="2">
    <location>
        <begin position="23"/>
        <end position="174"/>
    </location>
</feature>